<dbReference type="Pfam" id="PF20557">
    <property type="entry name" value="DnaT_2"/>
    <property type="match status" value="1"/>
</dbReference>
<dbReference type="Proteomes" id="UP000257560">
    <property type="component" value="Segment"/>
</dbReference>
<sequence>MAITLTVQTGIYPVRNANAFASVEQADNYHAQRGNTEWAGFDADKKKAALIKGADFIAQEFNFRGRPMYSEEDPTNPQFLPFPRHDFVDKAGRSITGTPEGVVRANMELALFAGRGDLYPNQTTLLKPGGAVTKVSKKTGPLTTTYEYANPVAVLHATPHYKKVSSWLKDYVYTTGRIHR</sequence>
<name>A0A384WJV2_9CAUD</name>
<gene>
    <name evidence="2" type="ORF">KF5_034</name>
</gene>
<evidence type="ECO:0000259" key="1">
    <source>
        <dbReference type="Pfam" id="PF20557"/>
    </source>
</evidence>
<dbReference type="EMBL" id="MF754115">
    <property type="protein sequence ID" value="ATI19344.1"/>
    <property type="molecule type" value="Genomic_DNA"/>
</dbReference>
<evidence type="ECO:0000313" key="3">
    <source>
        <dbReference type="Proteomes" id="UP000257560"/>
    </source>
</evidence>
<protein>
    <submittedName>
        <fullName evidence="2">Virion structural protein</fullName>
    </submittedName>
</protein>
<reference evidence="2 3" key="1">
    <citation type="submission" date="2017-08" db="EMBL/GenBank/DDBJ databases">
        <title>Complete genome sequence of bacteriophage vB_VpaS_KF5.</title>
        <authorList>
            <person name="Yu J."/>
            <person name="Kwak S.-J."/>
            <person name="Lim J.-A."/>
            <person name="Chang H.-J."/>
        </authorList>
    </citation>
    <scope>NUCLEOTIDE SEQUENCE [LARGE SCALE GENOMIC DNA]</scope>
</reference>
<accession>A0A384WJV2</accession>
<dbReference type="InterPro" id="IPR046787">
    <property type="entry name" value="DnaT_2"/>
</dbReference>
<proteinExistence type="predicted"/>
<organism evidence="2 3">
    <name type="scientific">Vibrio phage vB_VpaS_KF5</name>
    <dbReference type="NCBI Taxonomy" id="2041476"/>
    <lineage>
        <taxon>Viruses</taxon>
        <taxon>Duplodnaviria</taxon>
        <taxon>Heunggongvirae</taxon>
        <taxon>Uroviricota</taxon>
        <taxon>Caudoviricetes</taxon>
        <taxon>Mardecavirus</taxon>
        <taxon>Mardecavirus SSP002</taxon>
    </lineage>
</organism>
<evidence type="ECO:0000313" key="2">
    <source>
        <dbReference type="EMBL" id="ATI19344.1"/>
    </source>
</evidence>
<feature type="domain" description="Putative DnaT-like" evidence="1">
    <location>
        <begin position="3"/>
        <end position="172"/>
    </location>
</feature>